<dbReference type="EMBL" id="OZ075139">
    <property type="protein sequence ID" value="CAL5014767.1"/>
    <property type="molecule type" value="Genomic_DNA"/>
</dbReference>
<gene>
    <name evidence="1" type="ORF">URODEC1_LOCUS72164</name>
</gene>
<reference evidence="2" key="1">
    <citation type="submission" date="2024-06" db="EMBL/GenBank/DDBJ databases">
        <authorList>
            <person name="Ryan C."/>
        </authorList>
    </citation>
    <scope>NUCLEOTIDE SEQUENCE [LARGE SCALE GENOMIC DNA]</scope>
</reference>
<sequence length="85" mass="9583">MQPRREALQLVARPKSDPLEGGEELKGLLLPLREALHLFVPPKAQFGERGREQGTDGPGKDARDVIRLKLLQFGGRGWKLLFVQR</sequence>
<reference evidence="1 2" key="2">
    <citation type="submission" date="2024-10" db="EMBL/GenBank/DDBJ databases">
        <authorList>
            <person name="Ryan C."/>
        </authorList>
    </citation>
    <scope>NUCLEOTIDE SEQUENCE [LARGE SCALE GENOMIC DNA]</scope>
</reference>
<evidence type="ECO:0000313" key="1">
    <source>
        <dbReference type="EMBL" id="CAL5014767.1"/>
    </source>
</evidence>
<protein>
    <submittedName>
        <fullName evidence="1">Uncharacterized protein</fullName>
    </submittedName>
</protein>
<dbReference type="AlphaFoldDB" id="A0ABC9C743"/>
<proteinExistence type="predicted"/>
<organism evidence="1 2">
    <name type="scientific">Urochloa decumbens</name>
    <dbReference type="NCBI Taxonomy" id="240449"/>
    <lineage>
        <taxon>Eukaryota</taxon>
        <taxon>Viridiplantae</taxon>
        <taxon>Streptophyta</taxon>
        <taxon>Embryophyta</taxon>
        <taxon>Tracheophyta</taxon>
        <taxon>Spermatophyta</taxon>
        <taxon>Magnoliopsida</taxon>
        <taxon>Liliopsida</taxon>
        <taxon>Poales</taxon>
        <taxon>Poaceae</taxon>
        <taxon>PACMAD clade</taxon>
        <taxon>Panicoideae</taxon>
        <taxon>Panicodae</taxon>
        <taxon>Paniceae</taxon>
        <taxon>Melinidinae</taxon>
        <taxon>Urochloa</taxon>
    </lineage>
</organism>
<accession>A0ABC9C743</accession>
<evidence type="ECO:0000313" key="2">
    <source>
        <dbReference type="Proteomes" id="UP001497457"/>
    </source>
</evidence>
<dbReference type="Proteomes" id="UP001497457">
    <property type="component" value="Chromosome 29rd"/>
</dbReference>
<name>A0ABC9C743_9POAL</name>
<keyword evidence="2" id="KW-1185">Reference proteome</keyword>